<evidence type="ECO:0000256" key="1">
    <source>
        <dbReference type="ARBA" id="ARBA00004141"/>
    </source>
</evidence>
<feature type="chain" id="PRO_5013254499" evidence="7">
    <location>
        <begin position="16"/>
        <end position="222"/>
    </location>
</feature>
<comment type="subcellular location">
    <subcellularLocation>
        <location evidence="1">Membrane</location>
        <topology evidence="1">Multi-pass membrane protein</topology>
    </subcellularLocation>
</comment>
<dbReference type="InterPro" id="IPR028082">
    <property type="entry name" value="Peripla_BP_I"/>
</dbReference>
<dbReference type="InterPro" id="IPR000337">
    <property type="entry name" value="GPCR_3"/>
</dbReference>
<keyword evidence="5" id="KW-0675">Receptor</keyword>
<dbReference type="EMBL" id="MCFL01000022">
    <property type="protein sequence ID" value="ORZ35464.1"/>
    <property type="molecule type" value="Genomic_DNA"/>
</dbReference>
<feature type="signal peptide" evidence="7">
    <location>
        <begin position="1"/>
        <end position="15"/>
    </location>
</feature>
<dbReference type="Gene3D" id="3.40.50.2300">
    <property type="match status" value="1"/>
</dbReference>
<keyword evidence="7" id="KW-0732">Signal</keyword>
<evidence type="ECO:0000313" key="10">
    <source>
        <dbReference type="Proteomes" id="UP000193411"/>
    </source>
</evidence>
<dbReference type="GO" id="GO:0004930">
    <property type="term" value="F:G protein-coupled receptor activity"/>
    <property type="evidence" value="ECO:0007669"/>
    <property type="project" value="InterPro"/>
</dbReference>
<evidence type="ECO:0000313" key="9">
    <source>
        <dbReference type="EMBL" id="ORZ35464.1"/>
    </source>
</evidence>
<evidence type="ECO:0000256" key="4">
    <source>
        <dbReference type="ARBA" id="ARBA00023136"/>
    </source>
</evidence>
<dbReference type="PANTHER" id="PTHR24060">
    <property type="entry name" value="METABOTROPIC GLUTAMATE RECEPTOR"/>
    <property type="match status" value="1"/>
</dbReference>
<evidence type="ECO:0000256" key="6">
    <source>
        <dbReference type="ARBA" id="ARBA00023180"/>
    </source>
</evidence>
<protein>
    <submittedName>
        <fullName evidence="9">Periplasmic binding protein-like I</fullName>
    </submittedName>
</protein>
<evidence type="ECO:0000256" key="7">
    <source>
        <dbReference type="SAM" id="SignalP"/>
    </source>
</evidence>
<evidence type="ECO:0000259" key="8">
    <source>
        <dbReference type="Pfam" id="PF01094"/>
    </source>
</evidence>
<dbReference type="InterPro" id="IPR001828">
    <property type="entry name" value="ANF_lig-bd_rcpt"/>
</dbReference>
<dbReference type="Proteomes" id="UP000193411">
    <property type="component" value="Unassembled WGS sequence"/>
</dbReference>
<keyword evidence="10" id="KW-1185">Reference proteome</keyword>
<evidence type="ECO:0000256" key="2">
    <source>
        <dbReference type="ARBA" id="ARBA00022692"/>
    </source>
</evidence>
<proteinExistence type="predicted"/>
<comment type="caution">
    <text evidence="9">The sequence shown here is derived from an EMBL/GenBank/DDBJ whole genome shotgun (WGS) entry which is preliminary data.</text>
</comment>
<keyword evidence="2" id="KW-0812">Transmembrane</keyword>
<dbReference type="AlphaFoldDB" id="A0A1Y2HNB6"/>
<gene>
    <name evidence="9" type="ORF">BCR44DRAFT_1485330</name>
</gene>
<dbReference type="PRINTS" id="PR00248">
    <property type="entry name" value="GPCRMGR"/>
</dbReference>
<sequence>MVAWLLVLCVPPAEAAEFKLGVIVPFTLNNTAIGRLAMRFRQLLELSLPLLNRDIAYPNVTAALDLQDQGVVGVIGPMSTETSMSVAHALTRRRVFQCSGSATGNPLADKNNFKYFYRTIPSDNYQSLAILASLQHLNWTVAHVLSESSGLFNISIASHVRLPPSTTDADVATVLKQFEYTSSRIIVYLGGETACFKLPAWRPPISSGIQRTGSLWDPKSLS</sequence>
<dbReference type="InterPro" id="IPR050726">
    <property type="entry name" value="mGluR"/>
</dbReference>
<evidence type="ECO:0000256" key="3">
    <source>
        <dbReference type="ARBA" id="ARBA00022989"/>
    </source>
</evidence>
<evidence type="ECO:0000256" key="5">
    <source>
        <dbReference type="ARBA" id="ARBA00023170"/>
    </source>
</evidence>
<organism evidence="9 10">
    <name type="scientific">Catenaria anguillulae PL171</name>
    <dbReference type="NCBI Taxonomy" id="765915"/>
    <lineage>
        <taxon>Eukaryota</taxon>
        <taxon>Fungi</taxon>
        <taxon>Fungi incertae sedis</taxon>
        <taxon>Blastocladiomycota</taxon>
        <taxon>Blastocladiomycetes</taxon>
        <taxon>Blastocladiales</taxon>
        <taxon>Catenariaceae</taxon>
        <taxon>Catenaria</taxon>
    </lineage>
</organism>
<reference evidence="9 10" key="1">
    <citation type="submission" date="2016-07" db="EMBL/GenBank/DDBJ databases">
        <title>Pervasive Adenine N6-methylation of Active Genes in Fungi.</title>
        <authorList>
            <consortium name="DOE Joint Genome Institute"/>
            <person name="Mondo S.J."/>
            <person name="Dannebaum R.O."/>
            <person name="Kuo R.C."/>
            <person name="Labutti K."/>
            <person name="Haridas S."/>
            <person name="Kuo A."/>
            <person name="Salamov A."/>
            <person name="Ahrendt S.R."/>
            <person name="Lipzen A."/>
            <person name="Sullivan W."/>
            <person name="Andreopoulos W.B."/>
            <person name="Clum A."/>
            <person name="Lindquist E."/>
            <person name="Daum C."/>
            <person name="Ramamoorthy G.K."/>
            <person name="Gryganskyi A."/>
            <person name="Culley D."/>
            <person name="Magnuson J.K."/>
            <person name="James T.Y."/>
            <person name="O'Malley M.A."/>
            <person name="Stajich J.E."/>
            <person name="Spatafora J.W."/>
            <person name="Visel A."/>
            <person name="Grigoriev I.V."/>
        </authorList>
    </citation>
    <scope>NUCLEOTIDE SEQUENCE [LARGE SCALE GENOMIC DNA]</scope>
    <source>
        <strain evidence="9 10">PL171</strain>
    </source>
</reference>
<accession>A0A1Y2HNB6</accession>
<dbReference type="Pfam" id="PF01094">
    <property type="entry name" value="ANF_receptor"/>
    <property type="match status" value="1"/>
</dbReference>
<dbReference type="SUPFAM" id="SSF53822">
    <property type="entry name" value="Periplasmic binding protein-like I"/>
    <property type="match status" value="1"/>
</dbReference>
<dbReference type="STRING" id="765915.A0A1Y2HNB6"/>
<keyword evidence="4" id="KW-0472">Membrane</keyword>
<dbReference type="OrthoDB" id="5984008at2759"/>
<keyword evidence="6" id="KW-0325">Glycoprotein</keyword>
<feature type="domain" description="Receptor ligand binding region" evidence="8">
    <location>
        <begin position="61"/>
        <end position="149"/>
    </location>
</feature>
<dbReference type="GO" id="GO:0016020">
    <property type="term" value="C:membrane"/>
    <property type="evidence" value="ECO:0007669"/>
    <property type="project" value="UniProtKB-SubCell"/>
</dbReference>
<keyword evidence="3" id="KW-1133">Transmembrane helix</keyword>
<name>A0A1Y2HNB6_9FUNG</name>